<dbReference type="SUPFAM" id="SSF103473">
    <property type="entry name" value="MFS general substrate transporter"/>
    <property type="match status" value="1"/>
</dbReference>
<evidence type="ECO:0000256" key="7">
    <source>
        <dbReference type="SAM" id="Phobius"/>
    </source>
</evidence>
<keyword evidence="3 7" id="KW-0812">Transmembrane</keyword>
<sequence length="620" mass="69248">NNNDNNNNKNINDDTVPLLKFSSQNGYLSNQPKNTEKTDVKIDSSIQTQTQISKQMMQMQRIEDWKAAIEKRRRKGKGRKSANSRDDEKTLETDEKNKIKNKNKNKNKNKDKNKNKNKNKSNEWGEHEHENSNTSEEGKKVSATMAGGTSSIAHRLEMVCACVGGIPTEFAWSLGESIIVPYLLSLGSPYWMISFVFILSPPFDSWLQPLYGQWSDQLTRTRNACCKLGGRKPFMLLFGSTATIGFFLTPFTRQLVDAMFHIAFRHSPSTDAFQYICVCVAIFGYTLVDMSHGLLLIPSKAIVNDIAENESDIDFGTTCYSIFQCLGRIVGYSIVIIDWKHVFSNLGVNDFAFMFCIASIPLWISIAFVVLGTPNQSERLLEDTLAGPDTGDASHVFQSPLSLDFVPNLPSENTFFPTENNDNKNKHKKSEPLQEKKFFASSNPKRTFPPVIITITADYHPPLLPTAVSNSTTTFSTAVTPAAAIITPNTHVTTNPNSNVNSNSNTTTAAANANANANVNANANASANVNSSGYPNLKRQSQYLLKEMPLMMYRGRGDAFQYRRVVDEADDMTTATELSDTTINNMRTKTKILPSFVLFCFVLLCFALLCFDFKKKKKKN</sequence>
<comment type="caution">
    <text evidence="8">The sequence shown here is derived from an EMBL/GenBank/DDBJ whole genome shotgun (WGS) entry which is preliminary data.</text>
</comment>
<dbReference type="Proteomes" id="UP000023152">
    <property type="component" value="Unassembled WGS sequence"/>
</dbReference>
<dbReference type="AlphaFoldDB" id="X6NQR5"/>
<feature type="compositionally biased region" description="Basic residues" evidence="6">
    <location>
        <begin position="71"/>
        <end position="82"/>
    </location>
</feature>
<evidence type="ECO:0000256" key="6">
    <source>
        <dbReference type="SAM" id="MobiDB-lite"/>
    </source>
</evidence>
<name>X6NQR5_RETFI</name>
<keyword evidence="4 7" id="KW-1133">Transmembrane helix</keyword>
<feature type="compositionally biased region" description="Low complexity" evidence="6">
    <location>
        <begin position="43"/>
        <end position="59"/>
    </location>
</feature>
<reference evidence="8 9" key="1">
    <citation type="journal article" date="2013" name="Curr. Biol.">
        <title>The Genome of the Foraminiferan Reticulomyxa filosa.</title>
        <authorList>
            <person name="Glockner G."/>
            <person name="Hulsmann N."/>
            <person name="Schleicher M."/>
            <person name="Noegel A.A."/>
            <person name="Eichinger L."/>
            <person name="Gallinger C."/>
            <person name="Pawlowski J."/>
            <person name="Sierra R."/>
            <person name="Euteneuer U."/>
            <person name="Pillet L."/>
            <person name="Moustafa A."/>
            <person name="Platzer M."/>
            <person name="Groth M."/>
            <person name="Szafranski K."/>
            <person name="Schliwa M."/>
        </authorList>
    </citation>
    <scope>NUCLEOTIDE SEQUENCE [LARGE SCALE GENOMIC DNA]</scope>
</reference>
<dbReference type="PANTHER" id="PTHR19432:SF35">
    <property type="entry name" value="SOLUTE CARRIER FAMILY 45 MEMBER 3 ISOFORM X1"/>
    <property type="match status" value="1"/>
</dbReference>
<protein>
    <submittedName>
        <fullName evidence="8">Uncharacterized protein</fullName>
    </submittedName>
</protein>
<keyword evidence="2" id="KW-0813">Transport</keyword>
<organism evidence="8 9">
    <name type="scientific">Reticulomyxa filosa</name>
    <dbReference type="NCBI Taxonomy" id="46433"/>
    <lineage>
        <taxon>Eukaryota</taxon>
        <taxon>Sar</taxon>
        <taxon>Rhizaria</taxon>
        <taxon>Retaria</taxon>
        <taxon>Foraminifera</taxon>
        <taxon>Monothalamids</taxon>
        <taxon>Reticulomyxidae</taxon>
        <taxon>Reticulomyxa</taxon>
    </lineage>
</organism>
<evidence type="ECO:0000256" key="1">
    <source>
        <dbReference type="ARBA" id="ARBA00004141"/>
    </source>
</evidence>
<feature type="transmembrane region" description="Helical" evidence="7">
    <location>
        <begin position="351"/>
        <end position="371"/>
    </location>
</feature>
<dbReference type="OrthoDB" id="28755at2759"/>
<accession>X6NQR5</accession>
<feature type="region of interest" description="Disordered" evidence="6">
    <location>
        <begin position="71"/>
        <end position="146"/>
    </location>
</feature>
<comment type="subcellular location">
    <subcellularLocation>
        <location evidence="1">Membrane</location>
        <topology evidence="1">Multi-pass membrane protein</topology>
    </subcellularLocation>
</comment>
<dbReference type="EMBL" id="ASPP01006899">
    <property type="protein sequence ID" value="ETO28044.1"/>
    <property type="molecule type" value="Genomic_DNA"/>
</dbReference>
<proteinExistence type="predicted"/>
<evidence type="ECO:0000313" key="9">
    <source>
        <dbReference type="Proteomes" id="UP000023152"/>
    </source>
</evidence>
<feature type="transmembrane region" description="Helical" evidence="7">
    <location>
        <begin position="592"/>
        <end position="611"/>
    </location>
</feature>
<dbReference type="PANTHER" id="PTHR19432">
    <property type="entry name" value="SUGAR TRANSPORTER"/>
    <property type="match status" value="1"/>
</dbReference>
<evidence type="ECO:0000313" key="8">
    <source>
        <dbReference type="EMBL" id="ETO28044.1"/>
    </source>
</evidence>
<keyword evidence="9" id="KW-1185">Reference proteome</keyword>
<feature type="non-terminal residue" evidence="8">
    <location>
        <position position="1"/>
    </location>
</feature>
<dbReference type="GO" id="GO:0008506">
    <property type="term" value="F:sucrose:proton symporter activity"/>
    <property type="evidence" value="ECO:0007669"/>
    <property type="project" value="TreeGrafter"/>
</dbReference>
<feature type="region of interest" description="Disordered" evidence="6">
    <location>
        <begin position="415"/>
        <end position="436"/>
    </location>
</feature>
<gene>
    <name evidence="8" type="ORF">RFI_09086</name>
</gene>
<feature type="transmembrane region" description="Helical" evidence="7">
    <location>
        <begin position="179"/>
        <end position="199"/>
    </location>
</feature>
<dbReference type="InterPro" id="IPR036259">
    <property type="entry name" value="MFS_trans_sf"/>
</dbReference>
<evidence type="ECO:0000256" key="5">
    <source>
        <dbReference type="ARBA" id="ARBA00023136"/>
    </source>
</evidence>
<evidence type="ECO:0000256" key="2">
    <source>
        <dbReference type="ARBA" id="ARBA00022448"/>
    </source>
</evidence>
<keyword evidence="5 7" id="KW-0472">Membrane</keyword>
<dbReference type="GO" id="GO:0016020">
    <property type="term" value="C:membrane"/>
    <property type="evidence" value="ECO:0007669"/>
    <property type="project" value="UniProtKB-SubCell"/>
</dbReference>
<evidence type="ECO:0000256" key="4">
    <source>
        <dbReference type="ARBA" id="ARBA00022989"/>
    </source>
</evidence>
<feature type="compositionally biased region" description="Basic and acidic residues" evidence="6">
    <location>
        <begin position="83"/>
        <end position="98"/>
    </location>
</feature>
<feature type="transmembrane region" description="Helical" evidence="7">
    <location>
        <begin position="272"/>
        <end position="288"/>
    </location>
</feature>
<feature type="transmembrane region" description="Helical" evidence="7">
    <location>
        <begin position="234"/>
        <end position="252"/>
    </location>
</feature>
<feature type="compositionally biased region" description="Polar residues" evidence="6">
    <location>
        <begin position="24"/>
        <end position="33"/>
    </location>
</feature>
<evidence type="ECO:0000256" key="3">
    <source>
        <dbReference type="ARBA" id="ARBA00022692"/>
    </source>
</evidence>
<feature type="region of interest" description="Disordered" evidence="6">
    <location>
        <begin position="24"/>
        <end position="59"/>
    </location>
</feature>
<feature type="compositionally biased region" description="Basic and acidic residues" evidence="6">
    <location>
        <begin position="108"/>
        <end position="140"/>
    </location>
</feature>